<organism evidence="2 3">
    <name type="scientific">Candidatus Bacteroides intestinipullorum</name>
    <dbReference type="NCBI Taxonomy" id="2838471"/>
    <lineage>
        <taxon>Bacteria</taxon>
        <taxon>Pseudomonadati</taxon>
        <taxon>Bacteroidota</taxon>
        <taxon>Bacteroidia</taxon>
        <taxon>Bacteroidales</taxon>
        <taxon>Bacteroidaceae</taxon>
        <taxon>Bacteroides</taxon>
    </lineage>
</organism>
<comment type="caution">
    <text evidence="2">The sequence shown here is derived from an EMBL/GenBank/DDBJ whole genome shotgun (WGS) entry which is preliminary data.</text>
</comment>
<feature type="chain" id="PRO_5039459217" evidence="1">
    <location>
        <begin position="20"/>
        <end position="355"/>
    </location>
</feature>
<gene>
    <name evidence="2" type="ORF">H9791_00935</name>
</gene>
<accession>A0A9E2NPG8</accession>
<proteinExistence type="predicted"/>
<evidence type="ECO:0000313" key="3">
    <source>
        <dbReference type="Proteomes" id="UP000824236"/>
    </source>
</evidence>
<evidence type="ECO:0000256" key="1">
    <source>
        <dbReference type="SAM" id="SignalP"/>
    </source>
</evidence>
<name>A0A9E2NPG8_9BACE</name>
<reference evidence="2" key="2">
    <citation type="submission" date="2021-04" db="EMBL/GenBank/DDBJ databases">
        <authorList>
            <person name="Gilroy R."/>
        </authorList>
    </citation>
    <scope>NUCLEOTIDE SEQUENCE</scope>
    <source>
        <strain evidence="2">B3-3758</strain>
    </source>
</reference>
<dbReference type="AlphaFoldDB" id="A0A9E2NPG8"/>
<dbReference type="EMBL" id="JAHLFO010000009">
    <property type="protein sequence ID" value="MBU3813061.1"/>
    <property type="molecule type" value="Genomic_DNA"/>
</dbReference>
<reference evidence="2" key="1">
    <citation type="journal article" date="2021" name="PeerJ">
        <title>Extensive microbial diversity within the chicken gut microbiome revealed by metagenomics and culture.</title>
        <authorList>
            <person name="Gilroy R."/>
            <person name="Ravi A."/>
            <person name="Getino M."/>
            <person name="Pursley I."/>
            <person name="Horton D.L."/>
            <person name="Alikhan N.F."/>
            <person name="Baker D."/>
            <person name="Gharbi K."/>
            <person name="Hall N."/>
            <person name="Watson M."/>
            <person name="Adriaenssens E.M."/>
            <person name="Foster-Nyarko E."/>
            <person name="Jarju S."/>
            <person name="Secka A."/>
            <person name="Antonio M."/>
            <person name="Oren A."/>
            <person name="Chaudhuri R.R."/>
            <person name="La Ragione R."/>
            <person name="Hildebrand F."/>
            <person name="Pallen M.J."/>
        </authorList>
    </citation>
    <scope>NUCLEOTIDE SEQUENCE</scope>
    <source>
        <strain evidence="2">B3-3758</strain>
    </source>
</reference>
<keyword evidence="1" id="KW-0732">Signal</keyword>
<sequence length="355" mass="39706">MKRNLILAAALLATLTATAQTEVTVGVMRGKEYGVTYMLPKTELEIVMQITRHTYTPGAFCQYAGRYLQQNQVSTKPEEHWTLDNIRLQTVGIPDRDKVYFVKLKDKSVAPLMELTEDGIVRSINLPFSGTSAKPSGNTAYTQEKTLPDPNKFLTEEILLASSTAKKAELVAKEIYLMRESRNDLLRGEAENTPQDGVQLKLMLDNLEEQEQALTEMFTGHITKQTKEVSIRITPAEMKDEVAFRFSKKLGLLDKDDLAGEPYYLTITNLNTPSSPVAEETNGKKKDELEGVAYNMPGRAKITLTRDSRPLLETETPLTQFGTIEYLAPVLFNKNSTTTVLFDTTTGGLLKVDRQ</sequence>
<dbReference type="Pfam" id="PF16115">
    <property type="entry name" value="DUF4831"/>
    <property type="match status" value="1"/>
</dbReference>
<dbReference type="InterPro" id="IPR032265">
    <property type="entry name" value="DUF4831"/>
</dbReference>
<protein>
    <submittedName>
        <fullName evidence="2">DUF4831 family protein</fullName>
    </submittedName>
</protein>
<dbReference type="Proteomes" id="UP000824236">
    <property type="component" value="Unassembled WGS sequence"/>
</dbReference>
<feature type="signal peptide" evidence="1">
    <location>
        <begin position="1"/>
        <end position="19"/>
    </location>
</feature>
<evidence type="ECO:0000313" key="2">
    <source>
        <dbReference type="EMBL" id="MBU3813061.1"/>
    </source>
</evidence>